<dbReference type="PANTHER" id="PTHR43403">
    <property type="entry name" value="NAD-SPECIFIC GLUTAMATE DEHYDROGENASE"/>
    <property type="match status" value="1"/>
</dbReference>
<dbReference type="SUPFAM" id="SSF53223">
    <property type="entry name" value="Aminoacid dehydrogenase-like, N-terminal domain"/>
    <property type="match status" value="1"/>
</dbReference>
<dbReference type="EMBL" id="FNTL01000004">
    <property type="protein sequence ID" value="SED86171.1"/>
    <property type="molecule type" value="Genomic_DNA"/>
</dbReference>
<sequence>MSVSTESEATETAAQTVSHLEKFDCLRSAFFRHVAQDDTTAADETVRQHLDLASHREPGGDLITCLPADPDAHTGPALLVVTDDMPHLVDAVTAIVETAGMKIAHLLHPVIAVSRAADGGLTDVATGHDTTDATVESWIRVEFDSAPDAAVRREIVGSVEDTVAVLRRVVADTPAMAETQGQIASALEFAPDEGTSWDRVDLDEAAALLRWLGAGAFTPLGYQFSTTDRAGETPTSLGLFRSRFRYRLPEELTAEPTPDAPLVALIPGPEFPTTRQGLHPQIVTVPAFAGREIVGVHRFVGLFTVTALHETVLDIPVLARRAREVIARAGYRIESHSGQALLEIVQDYPRPELFSLGADALHRTVVSVLGAASREQLLLFLRPGVDRRVVSALVYLPRDRYTTGVRVAMEKVLLEDFPGSGIEHAVRVTETSLALVHFTIRLATADGAVGVDWDAEQQGLQRRLAAVSRTWDDDLRDLRGTDTGPALNGGGDYATRLPDAYKKDFDVHRAVADITRLDALEDHDIDVLLYTRHTDGHTDLRFTLYIAGARVSLSEVLPILHSLGVDVIDERPYPVVRPDGVLTWIYDFGLHHARALANPSEVAAGDTDQRPTETLARRFCDTFVAVWSGAAEADSFNTLVPFAGLMWAEAALLRAYAKYLGQIGFPYSCERIAGVLAEHPRTCDDLVQLFAAHFDPRVVDPEVAADLTETIGGAIDEAVGLEADRVLRAFLDLVQATVRTNYYRGADAGTRRSSALALKLDPRALTQLPQPRPRFEVFVYSPWVEGVHLRYGSVARGGLRWSDRLEDFRTEILGLVKAQAVKNAVIVPAGAKGGFVVKQPPARAGAEPDDRDTLRIRGIECYRTFIGALLDITDNVDPSTGAVVTPTGVVCRDGDDPYLVVAADKGTATFSDEANAVAAEYGFWLGDAFASGGSLGYDHKAMGITAKGAWESVTRHFRELGIDTGTQDFTVVGVGDMSGDVFGNGMLLSEHIRLVAAFDHRHIFVDPRPDAAGSYRERQRLFALPRSSWDDYDRSLISAGGGVFERTAKSIPVSASMRDALDLHPGTSRLSPQELIGAILRARVDLLWNGGIGTYVKGALESHLDVADKANDGVRVDAADVRARVIGEGGNLGVTAHGRIEYARGGGRINSDALDNSAGVDCSDHEVNIKILLDGLVSTGRMSRTARTTLLRSMTDDVEHLVLADNIAQNDLLGTSRATATDRLRVHGRQIRALASQRGLDRALEALPDDEELDLRAQQGLGLTSPELSTLTAHVKLSLKADLLAGDLPDGDTFTDRLLGYFPPILRQEYPDAILTHRLRREIIATVVTNEVVDTGGISYVFRLGEDVGASPVDAVRAYAAAAAIIDLPQRNQRIRLSAPNTAVSDATTAEVRRVLDRLSRWLLTHRPQPIAVGAEITRYGRAFDGLMPKVAGWLQGPDAHTVATRSAELTALGARTDDATAVVGLLHGFCAMDIIDVADLEDRDVDEVAELYYALNAHLGIDHLLTAISGLDDTDRWNALARLALRDDVYSSMRLLSLDVLSGSSPAETAAEKIADWESTNAFRLARARSILAEIFATGPTGLATLSVAARQVRTMAGRSRPVRPAP</sequence>
<dbReference type="InterPro" id="IPR049064">
    <property type="entry name" value="NAD_Glu_DH_ACT3"/>
</dbReference>
<dbReference type="Pfam" id="PF21077">
    <property type="entry name" value="GDH_ACT3"/>
    <property type="match status" value="1"/>
</dbReference>
<name>A0A1H5E4Y1_RHOJO</name>
<protein>
    <submittedName>
        <fullName evidence="6">Glutamate dehydrogenase (NAD)</fullName>
    </submittedName>
</protein>
<dbReference type="Pfam" id="PF21075">
    <property type="entry name" value="GDH_ACT1"/>
    <property type="match status" value="1"/>
</dbReference>
<dbReference type="InterPro" id="IPR048381">
    <property type="entry name" value="GDH_C"/>
</dbReference>
<evidence type="ECO:0000313" key="6">
    <source>
        <dbReference type="EMBL" id="SED86171.1"/>
    </source>
</evidence>
<accession>A0A1H5E4Y1</accession>
<evidence type="ECO:0000259" key="2">
    <source>
        <dbReference type="Pfam" id="PF21074"/>
    </source>
</evidence>
<dbReference type="InterPro" id="IPR049058">
    <property type="entry name" value="NAD_Glu_DH_HM2"/>
</dbReference>
<dbReference type="Pfam" id="PF21079">
    <property type="entry name" value="GDH_HM2"/>
    <property type="match status" value="1"/>
</dbReference>
<dbReference type="Pfam" id="PF05088">
    <property type="entry name" value="Bac_GDH_CD"/>
    <property type="match status" value="1"/>
</dbReference>
<dbReference type="InterPro" id="IPR007780">
    <property type="entry name" value="NAD_Glu_DH_bac"/>
</dbReference>
<evidence type="ECO:0000259" key="3">
    <source>
        <dbReference type="Pfam" id="PF21075"/>
    </source>
</evidence>
<dbReference type="Pfam" id="PF21076">
    <property type="entry name" value="GDH_ACT2"/>
    <property type="match status" value="1"/>
</dbReference>
<dbReference type="InterPro" id="IPR036291">
    <property type="entry name" value="NAD(P)-bd_dom_sf"/>
</dbReference>
<dbReference type="PANTHER" id="PTHR43403:SF1">
    <property type="entry name" value="NAD-SPECIFIC GLUTAMATE DEHYDROGENASE"/>
    <property type="match status" value="1"/>
</dbReference>
<evidence type="ECO:0000259" key="5">
    <source>
        <dbReference type="Pfam" id="PF21077"/>
    </source>
</evidence>
<dbReference type="GO" id="GO:0006538">
    <property type="term" value="P:L-glutamate catabolic process"/>
    <property type="evidence" value="ECO:0007669"/>
    <property type="project" value="InterPro"/>
</dbReference>
<dbReference type="InterPro" id="IPR028971">
    <property type="entry name" value="NAD-GDH_cat"/>
</dbReference>
<dbReference type="Pfam" id="PF21073">
    <property type="entry name" value="GDH_HM1"/>
    <property type="match status" value="1"/>
</dbReference>
<gene>
    <name evidence="6" type="ORF">SAMN04490220_5819</name>
</gene>
<dbReference type="Pfam" id="PF21074">
    <property type="entry name" value="GDH_C"/>
    <property type="match status" value="1"/>
</dbReference>
<feature type="domain" description="NAD-glutamate dehydrogenase N-terminal ACT1" evidence="3">
    <location>
        <begin position="29"/>
        <end position="155"/>
    </location>
</feature>
<dbReference type="GO" id="GO:0004069">
    <property type="term" value="F:L-aspartate:2-oxoglutarate aminotransferase activity"/>
    <property type="evidence" value="ECO:0007669"/>
    <property type="project" value="InterPro"/>
</dbReference>
<dbReference type="Proteomes" id="UP000183407">
    <property type="component" value="Unassembled WGS sequence"/>
</dbReference>
<dbReference type="InterPro" id="IPR024727">
    <property type="entry name" value="NAD_Glu_DH_N_ACT1"/>
</dbReference>
<dbReference type="InterPro" id="IPR049056">
    <property type="entry name" value="NAD_Glu_DH_HM3"/>
</dbReference>
<proteinExistence type="predicted"/>
<feature type="domain" description="NAD-glutamate dehydrogenase ACT3" evidence="5">
    <location>
        <begin position="525"/>
        <end position="595"/>
    </location>
</feature>
<evidence type="ECO:0000313" key="7">
    <source>
        <dbReference type="Proteomes" id="UP000183407"/>
    </source>
</evidence>
<feature type="domain" description="NAD-specific glutamate dehydrogenase C-terminal" evidence="2">
    <location>
        <begin position="1260"/>
        <end position="1595"/>
    </location>
</feature>
<evidence type="ECO:0000259" key="4">
    <source>
        <dbReference type="Pfam" id="PF21076"/>
    </source>
</evidence>
<dbReference type="InterPro" id="IPR049059">
    <property type="entry name" value="NAD_Glu_DH_HM1"/>
</dbReference>
<feature type="domain" description="NAD-glutamate dehydrogenase ACT2" evidence="4">
    <location>
        <begin position="379"/>
        <end position="472"/>
    </location>
</feature>
<dbReference type="GO" id="GO:0004352">
    <property type="term" value="F:glutamate dehydrogenase (NAD+) activity"/>
    <property type="evidence" value="ECO:0007669"/>
    <property type="project" value="InterPro"/>
</dbReference>
<feature type="domain" description="NAD-glutamate dehydrogenase catalytic" evidence="1">
    <location>
        <begin position="713"/>
        <end position="1213"/>
    </location>
</feature>
<dbReference type="SUPFAM" id="SSF51735">
    <property type="entry name" value="NAD(P)-binding Rossmann-fold domains"/>
    <property type="match status" value="1"/>
</dbReference>
<dbReference type="InterPro" id="IPR046346">
    <property type="entry name" value="Aminoacid_DH-like_N_sf"/>
</dbReference>
<reference evidence="7" key="1">
    <citation type="submission" date="2016-10" db="EMBL/GenBank/DDBJ databases">
        <authorList>
            <person name="Varghese N."/>
        </authorList>
    </citation>
    <scope>NUCLEOTIDE SEQUENCE [LARGE SCALE GENOMIC DNA]</scope>
    <source>
        <strain evidence="7">DSM 44719</strain>
    </source>
</reference>
<dbReference type="PIRSF" id="PIRSF036761">
    <property type="entry name" value="GDH_Mll4104"/>
    <property type="match status" value="1"/>
</dbReference>
<dbReference type="InterPro" id="IPR049062">
    <property type="entry name" value="NAD_Glu_DH_ACT2"/>
</dbReference>
<evidence type="ECO:0000259" key="1">
    <source>
        <dbReference type="Pfam" id="PF05088"/>
    </source>
</evidence>
<organism evidence="6 7">
    <name type="scientific">Rhodococcus jostii</name>
    <dbReference type="NCBI Taxonomy" id="132919"/>
    <lineage>
        <taxon>Bacteria</taxon>
        <taxon>Bacillati</taxon>
        <taxon>Actinomycetota</taxon>
        <taxon>Actinomycetes</taxon>
        <taxon>Mycobacteriales</taxon>
        <taxon>Nocardiaceae</taxon>
        <taxon>Rhodococcus</taxon>
    </lineage>
</organism>
<dbReference type="Pfam" id="PF21078">
    <property type="entry name" value="GDH_HM3"/>
    <property type="match status" value="1"/>
</dbReference>
<dbReference type="RefSeq" id="WP_073359560.1">
    <property type="nucleotide sequence ID" value="NZ_JBHLVE010000035.1"/>
</dbReference>